<feature type="domain" description="Helix-hairpin-helix DNA-binding motif class 1" evidence="2">
    <location>
        <begin position="351"/>
        <end position="370"/>
    </location>
</feature>
<name>M0MFX6_9EURY</name>
<dbReference type="Pfam" id="PF14520">
    <property type="entry name" value="HHH_5"/>
    <property type="match status" value="1"/>
</dbReference>
<feature type="region of interest" description="Disordered" evidence="1">
    <location>
        <begin position="1"/>
        <end position="22"/>
    </location>
</feature>
<dbReference type="GO" id="GO:0000166">
    <property type="term" value="F:nucleotide binding"/>
    <property type="evidence" value="ECO:0007669"/>
    <property type="project" value="InterPro"/>
</dbReference>
<evidence type="ECO:0000313" key="3">
    <source>
        <dbReference type="EMBL" id="EMA43579.1"/>
    </source>
</evidence>
<dbReference type="InParanoid" id="M0MFX6"/>
<dbReference type="InterPro" id="IPR003583">
    <property type="entry name" value="Hlx-hairpin-Hlx_DNA-bd_motif"/>
</dbReference>
<dbReference type="Proteomes" id="UP000011669">
    <property type="component" value="Unassembled WGS sequence"/>
</dbReference>
<evidence type="ECO:0000256" key="1">
    <source>
        <dbReference type="SAM" id="MobiDB-lite"/>
    </source>
</evidence>
<dbReference type="SUPFAM" id="SSF47794">
    <property type="entry name" value="Rad51 N-terminal domain-like"/>
    <property type="match status" value="1"/>
</dbReference>
<accession>M0MFX6</accession>
<feature type="domain" description="Helix-hairpin-helix DNA-binding motif class 1" evidence="2">
    <location>
        <begin position="318"/>
        <end position="337"/>
    </location>
</feature>
<sequence length="378" mass="41056">MVQSGIQTMSTEPEQQEQEPLPIQHVQTVEVRQKTGTDEYRATITEAVKAAGLDEGATFQFKPHEIEELGVIPALGAAADEDAPRDRYTRTATTDGKASIRIALPKEVVEALESHTEGEHDEEHPLVIDVFAGERMIALAPAGGFDVPIEALPEDPDRVVDDSRDVLRLTPVQTARPRVRGSDEDGQSRMTVLTATTAIRAAGLASEVDDPHSVSYHPEAAESLGGLIPAVGYRRQAGAADPEYAVYREHGRGDDVPYEGYSVTLPAEMVEALGISVDELEGLSRRERPEITVYAAEGMLGFKTPIVRKIPVERDRTSELTDVAGIGEAVADRLRERGYSSPEDLVGITREELLEIEGLSSTRVDRVLDDLSARSGES</sequence>
<feature type="compositionally biased region" description="Polar residues" evidence="1">
    <location>
        <begin position="1"/>
        <end position="11"/>
    </location>
</feature>
<reference evidence="3 4" key="1">
    <citation type="journal article" date="2014" name="PLoS Genet.">
        <title>Phylogenetically driven sequencing of extremely halophilic archaea reveals strategies for static and dynamic osmo-response.</title>
        <authorList>
            <person name="Becker E.A."/>
            <person name="Seitzer P.M."/>
            <person name="Tritt A."/>
            <person name="Larsen D."/>
            <person name="Krusor M."/>
            <person name="Yao A.I."/>
            <person name="Wu D."/>
            <person name="Madern D."/>
            <person name="Eisen J.A."/>
            <person name="Darling A.E."/>
            <person name="Facciotti M.T."/>
        </authorList>
    </citation>
    <scope>NUCLEOTIDE SEQUENCE [LARGE SCALE GENOMIC DNA]</scope>
    <source>
        <strain evidence="3 4">DSM 5350</strain>
    </source>
</reference>
<dbReference type="Gene3D" id="1.10.150.20">
    <property type="entry name" value="5' to 3' exonuclease, C-terminal subdomain"/>
    <property type="match status" value="1"/>
</dbReference>
<dbReference type="GO" id="GO:0003677">
    <property type="term" value="F:DNA binding"/>
    <property type="evidence" value="ECO:0007669"/>
    <property type="project" value="InterPro"/>
</dbReference>
<gene>
    <name evidence="3" type="ORF">C449_13507</name>
</gene>
<proteinExistence type="predicted"/>
<dbReference type="STRING" id="1227455.C449_13507"/>
<organism evidence="3 4">
    <name type="scientific">Halococcus saccharolyticus DSM 5350</name>
    <dbReference type="NCBI Taxonomy" id="1227455"/>
    <lineage>
        <taxon>Archaea</taxon>
        <taxon>Methanobacteriati</taxon>
        <taxon>Methanobacteriota</taxon>
        <taxon>Stenosarchaea group</taxon>
        <taxon>Halobacteria</taxon>
        <taxon>Halobacteriales</taxon>
        <taxon>Halococcaceae</taxon>
        <taxon>Halococcus</taxon>
    </lineage>
</organism>
<dbReference type="SMART" id="SM00278">
    <property type="entry name" value="HhH1"/>
    <property type="match status" value="2"/>
</dbReference>
<comment type="caution">
    <text evidence="3">The sequence shown here is derived from an EMBL/GenBank/DDBJ whole genome shotgun (WGS) entry which is preliminary data.</text>
</comment>
<evidence type="ECO:0000259" key="2">
    <source>
        <dbReference type="SMART" id="SM00278"/>
    </source>
</evidence>
<dbReference type="InterPro" id="IPR010995">
    <property type="entry name" value="DNA_repair_Rad51/TF_NusA_a-hlx"/>
</dbReference>
<dbReference type="AlphaFoldDB" id="M0MFX6"/>
<keyword evidence="4" id="KW-1185">Reference proteome</keyword>
<evidence type="ECO:0000313" key="4">
    <source>
        <dbReference type="Proteomes" id="UP000011669"/>
    </source>
</evidence>
<dbReference type="PATRIC" id="fig|1227455.4.peg.2755"/>
<protein>
    <recommendedName>
        <fullName evidence="2">Helix-hairpin-helix DNA-binding motif class 1 domain-containing protein</fullName>
    </recommendedName>
</protein>
<dbReference type="EMBL" id="AOMD01000029">
    <property type="protein sequence ID" value="EMA43579.1"/>
    <property type="molecule type" value="Genomic_DNA"/>
</dbReference>
<dbReference type="GO" id="GO:0006281">
    <property type="term" value="P:DNA repair"/>
    <property type="evidence" value="ECO:0007669"/>
    <property type="project" value="InterPro"/>
</dbReference>